<name>A0ABN9WC14_9DINO</name>
<sequence>MQRALVREQGPHRSKNRLTQRRRPAQSPTSHRLGTAAAQEGGSCCPSPAAGPATAHHATPSAGFTLSVFPWPVPLLPRMRQRGRGPASLAPPPPSPSFSILLQRARRAKVQPRACCLL</sequence>
<comment type="caution">
    <text evidence="2">The sequence shown here is derived from an EMBL/GenBank/DDBJ whole genome shotgun (WGS) entry which is preliminary data.</text>
</comment>
<feature type="compositionally biased region" description="Low complexity" evidence="1">
    <location>
        <begin position="46"/>
        <end position="60"/>
    </location>
</feature>
<evidence type="ECO:0000313" key="2">
    <source>
        <dbReference type="EMBL" id="CAK0883837.1"/>
    </source>
</evidence>
<dbReference type="EMBL" id="CAUYUJ010018470">
    <property type="protein sequence ID" value="CAK0883837.1"/>
    <property type="molecule type" value="Genomic_DNA"/>
</dbReference>
<protein>
    <submittedName>
        <fullName evidence="2">Uncharacterized protein</fullName>
    </submittedName>
</protein>
<feature type="region of interest" description="Disordered" evidence="1">
    <location>
        <begin position="1"/>
        <end position="60"/>
    </location>
</feature>
<accession>A0ABN9WC14</accession>
<evidence type="ECO:0000313" key="3">
    <source>
        <dbReference type="Proteomes" id="UP001189429"/>
    </source>
</evidence>
<feature type="compositionally biased region" description="Basic residues" evidence="1">
    <location>
        <begin position="12"/>
        <end position="24"/>
    </location>
</feature>
<evidence type="ECO:0000256" key="1">
    <source>
        <dbReference type="SAM" id="MobiDB-lite"/>
    </source>
</evidence>
<feature type="region of interest" description="Disordered" evidence="1">
    <location>
        <begin position="76"/>
        <end position="98"/>
    </location>
</feature>
<gene>
    <name evidence="2" type="ORF">PCOR1329_LOCUS65937</name>
</gene>
<organism evidence="2 3">
    <name type="scientific">Prorocentrum cordatum</name>
    <dbReference type="NCBI Taxonomy" id="2364126"/>
    <lineage>
        <taxon>Eukaryota</taxon>
        <taxon>Sar</taxon>
        <taxon>Alveolata</taxon>
        <taxon>Dinophyceae</taxon>
        <taxon>Prorocentrales</taxon>
        <taxon>Prorocentraceae</taxon>
        <taxon>Prorocentrum</taxon>
    </lineage>
</organism>
<feature type="compositionally biased region" description="Basic and acidic residues" evidence="1">
    <location>
        <begin position="1"/>
        <end position="11"/>
    </location>
</feature>
<proteinExistence type="predicted"/>
<reference evidence="2" key="1">
    <citation type="submission" date="2023-10" db="EMBL/GenBank/DDBJ databases">
        <authorList>
            <person name="Chen Y."/>
            <person name="Shah S."/>
            <person name="Dougan E. K."/>
            <person name="Thang M."/>
            <person name="Chan C."/>
        </authorList>
    </citation>
    <scope>NUCLEOTIDE SEQUENCE [LARGE SCALE GENOMIC DNA]</scope>
</reference>
<keyword evidence="3" id="KW-1185">Reference proteome</keyword>
<dbReference type="Proteomes" id="UP001189429">
    <property type="component" value="Unassembled WGS sequence"/>
</dbReference>